<evidence type="ECO:0000313" key="2">
    <source>
        <dbReference type="EMBL" id="MCP8900465.1"/>
    </source>
</evidence>
<reference evidence="2" key="2">
    <citation type="submission" date="2023-01" db="EMBL/GenBank/DDBJ databases">
        <title>Gilvimarinus xylanilyticus HB14 isolated from Caulerpa lentillifera aquaculture base in Hainan, China.</title>
        <authorList>
            <person name="Zhang Y.-J."/>
        </authorList>
    </citation>
    <scope>NUCLEOTIDE SEQUENCE</scope>
    <source>
        <strain evidence="2">HB14</strain>
    </source>
</reference>
<dbReference type="EMBL" id="JAMFTH010000005">
    <property type="protein sequence ID" value="MCP8900465.1"/>
    <property type="molecule type" value="Genomic_DNA"/>
</dbReference>
<evidence type="ECO:0000313" key="3">
    <source>
        <dbReference type="Proteomes" id="UP001139319"/>
    </source>
</evidence>
<dbReference type="AlphaFoldDB" id="A0A9X2KX28"/>
<accession>A0A9X2KX28</accession>
<sequence length="108" mass="12215">MSEVYIIQNQDKLFLSKQRTWQDGRELASLYRSPHKDEAVNEMFEANAKDYSQRVKLVECPLNERGQPQIDPEILPPPLPKANQTQSLALDSDVADTPDAKPTPEAAH</sequence>
<name>A0A9X2KX28_9GAMM</name>
<gene>
    <name evidence="2" type="ORF">M6D89_14255</name>
</gene>
<proteinExistence type="predicted"/>
<organism evidence="2 3">
    <name type="scientific">Gilvimarinus xylanilyticus</name>
    <dbReference type="NCBI Taxonomy" id="2944139"/>
    <lineage>
        <taxon>Bacteria</taxon>
        <taxon>Pseudomonadati</taxon>
        <taxon>Pseudomonadota</taxon>
        <taxon>Gammaproteobacteria</taxon>
        <taxon>Cellvibrionales</taxon>
        <taxon>Cellvibrionaceae</taxon>
        <taxon>Gilvimarinus</taxon>
    </lineage>
</organism>
<comment type="caution">
    <text evidence="2">The sequence shown here is derived from an EMBL/GenBank/DDBJ whole genome shotgun (WGS) entry which is preliminary data.</text>
</comment>
<feature type="region of interest" description="Disordered" evidence="1">
    <location>
        <begin position="63"/>
        <end position="108"/>
    </location>
</feature>
<keyword evidence="3" id="KW-1185">Reference proteome</keyword>
<dbReference type="RefSeq" id="WP_253968757.1">
    <property type="nucleotide sequence ID" value="NZ_JAMFTH010000005.1"/>
</dbReference>
<dbReference type="Proteomes" id="UP001139319">
    <property type="component" value="Unassembled WGS sequence"/>
</dbReference>
<reference evidence="2" key="1">
    <citation type="submission" date="2022-05" db="EMBL/GenBank/DDBJ databases">
        <authorList>
            <person name="Sun H.-N."/>
        </authorList>
    </citation>
    <scope>NUCLEOTIDE SEQUENCE</scope>
    <source>
        <strain evidence="2">HB14</strain>
    </source>
</reference>
<evidence type="ECO:0000256" key="1">
    <source>
        <dbReference type="SAM" id="MobiDB-lite"/>
    </source>
</evidence>
<protein>
    <submittedName>
        <fullName evidence="2">Uncharacterized protein</fullName>
    </submittedName>
</protein>